<dbReference type="Pfam" id="PF00534">
    <property type="entry name" value="Glycos_transf_1"/>
    <property type="match status" value="1"/>
</dbReference>
<evidence type="ECO:0000259" key="2">
    <source>
        <dbReference type="Pfam" id="PF13579"/>
    </source>
</evidence>
<proteinExistence type="predicted"/>
<name>A0ABV7LTN8_9GAMM</name>
<keyword evidence="4" id="KW-1185">Reference proteome</keyword>
<feature type="domain" description="Glycosyltransferase subfamily 4-like N-terminal" evidence="2">
    <location>
        <begin position="19"/>
        <end position="190"/>
    </location>
</feature>
<dbReference type="Proteomes" id="UP001595579">
    <property type="component" value="Unassembled WGS sequence"/>
</dbReference>
<protein>
    <submittedName>
        <fullName evidence="3">Glycosyltransferase family 4 protein</fullName>
    </submittedName>
</protein>
<dbReference type="EMBL" id="JBHRUG010000031">
    <property type="protein sequence ID" value="MFC3285511.1"/>
    <property type="molecule type" value="Genomic_DNA"/>
</dbReference>
<dbReference type="Pfam" id="PF13579">
    <property type="entry name" value="Glyco_trans_4_4"/>
    <property type="match status" value="1"/>
</dbReference>
<accession>A0ABV7LTN8</accession>
<dbReference type="SUPFAM" id="SSF53756">
    <property type="entry name" value="UDP-Glycosyltransferase/glycogen phosphorylase"/>
    <property type="match status" value="1"/>
</dbReference>
<sequence length="413" mass="46145">MEIIYLHQYFNTPGMNGSTRSYELARRLVSRGHRVRMLTSWREEDGRRDWFVTNEEGIEVHWLPVPYDNAMSYAQRLRAFFRFAIGASRRAASLSGDLVFATSTPLTIALPAVFVSRRQRCPMVFEVRDLWPEMPIAVGALRHPILIRMARALERFAYRNAARVVALSPGMRDGVVAAGYEPSRIRVIPNSCDLELFTSDSSATEQFRRIHPELEGGKILLYAGTLGRINGVEYLAHLAAACREVVPSLRIVIIGGGAEVEKVRQLSSKLGVLDQNLFMYLQMTKQRIVEAFAAADLAASCFIELPEMEKNSANKFFDALASGTPVAINYGGWQAELIEQSGTGLVLSRDPLQAALQLREWFADSAGQKHAAAKALELASTHFSRDRLTDELEALLKETLDEGDIGEERQRQA</sequence>
<evidence type="ECO:0000313" key="3">
    <source>
        <dbReference type="EMBL" id="MFC3285511.1"/>
    </source>
</evidence>
<reference evidence="4" key="1">
    <citation type="journal article" date="2019" name="Int. J. Syst. Evol. Microbiol.">
        <title>The Global Catalogue of Microorganisms (GCM) 10K type strain sequencing project: providing services to taxonomists for standard genome sequencing and annotation.</title>
        <authorList>
            <consortium name="The Broad Institute Genomics Platform"/>
            <consortium name="The Broad Institute Genome Sequencing Center for Infectious Disease"/>
            <person name="Wu L."/>
            <person name="Ma J."/>
        </authorList>
    </citation>
    <scope>NUCLEOTIDE SEQUENCE [LARGE SCALE GENOMIC DNA]</scope>
    <source>
        <strain evidence="4">CECT 7698</strain>
    </source>
</reference>
<dbReference type="PANTHER" id="PTHR45947">
    <property type="entry name" value="SULFOQUINOVOSYL TRANSFERASE SQD2"/>
    <property type="match status" value="1"/>
</dbReference>
<evidence type="ECO:0000313" key="4">
    <source>
        <dbReference type="Proteomes" id="UP001595579"/>
    </source>
</evidence>
<dbReference type="CDD" id="cd03794">
    <property type="entry name" value="GT4_WbuB-like"/>
    <property type="match status" value="1"/>
</dbReference>
<organism evidence="3 4">
    <name type="scientific">Litchfieldella rifensis</name>
    <dbReference type="NCBI Taxonomy" id="762643"/>
    <lineage>
        <taxon>Bacteria</taxon>
        <taxon>Pseudomonadati</taxon>
        <taxon>Pseudomonadota</taxon>
        <taxon>Gammaproteobacteria</taxon>
        <taxon>Oceanospirillales</taxon>
        <taxon>Halomonadaceae</taxon>
        <taxon>Litchfieldella</taxon>
    </lineage>
</organism>
<comment type="caution">
    <text evidence="3">The sequence shown here is derived from an EMBL/GenBank/DDBJ whole genome shotgun (WGS) entry which is preliminary data.</text>
</comment>
<dbReference type="PANTHER" id="PTHR45947:SF3">
    <property type="entry name" value="SULFOQUINOVOSYL TRANSFERASE SQD2"/>
    <property type="match status" value="1"/>
</dbReference>
<dbReference type="RefSeq" id="WP_386776277.1">
    <property type="nucleotide sequence ID" value="NZ_JBHRUG010000031.1"/>
</dbReference>
<gene>
    <name evidence="3" type="ORF">ACFOEV_18070</name>
</gene>
<evidence type="ECO:0000259" key="1">
    <source>
        <dbReference type="Pfam" id="PF00534"/>
    </source>
</evidence>
<dbReference type="InterPro" id="IPR050194">
    <property type="entry name" value="Glycosyltransferase_grp1"/>
</dbReference>
<dbReference type="Gene3D" id="3.40.50.2000">
    <property type="entry name" value="Glycogen Phosphorylase B"/>
    <property type="match status" value="2"/>
</dbReference>
<dbReference type="InterPro" id="IPR001296">
    <property type="entry name" value="Glyco_trans_1"/>
</dbReference>
<feature type="domain" description="Glycosyl transferase family 1" evidence="1">
    <location>
        <begin position="205"/>
        <end position="368"/>
    </location>
</feature>
<dbReference type="InterPro" id="IPR028098">
    <property type="entry name" value="Glyco_trans_4-like_N"/>
</dbReference>